<reference evidence="1" key="1">
    <citation type="submission" date="2022-08" db="UniProtKB">
        <authorList>
            <consortium name="EnsemblMetazoa"/>
        </authorList>
    </citation>
    <scope>IDENTIFICATION</scope>
    <source>
        <strain evidence="1">EBRO</strain>
    </source>
</reference>
<dbReference type="AlphaFoldDB" id="A0A182IZ69"/>
<dbReference type="SUPFAM" id="SSF52047">
    <property type="entry name" value="RNI-like"/>
    <property type="match status" value="1"/>
</dbReference>
<dbReference type="GO" id="GO:0044782">
    <property type="term" value="P:cilium organization"/>
    <property type="evidence" value="ECO:0007669"/>
    <property type="project" value="TreeGrafter"/>
</dbReference>
<accession>A0A182IZ69</accession>
<dbReference type="Pfam" id="PF00560">
    <property type="entry name" value="LRR_1"/>
    <property type="match status" value="1"/>
</dbReference>
<organism evidence="1">
    <name type="scientific">Anopheles atroparvus</name>
    <name type="common">European mosquito</name>
    <dbReference type="NCBI Taxonomy" id="41427"/>
    <lineage>
        <taxon>Eukaryota</taxon>
        <taxon>Metazoa</taxon>
        <taxon>Ecdysozoa</taxon>
        <taxon>Arthropoda</taxon>
        <taxon>Hexapoda</taxon>
        <taxon>Insecta</taxon>
        <taxon>Pterygota</taxon>
        <taxon>Neoptera</taxon>
        <taxon>Endopterygota</taxon>
        <taxon>Diptera</taxon>
        <taxon>Nematocera</taxon>
        <taxon>Culicoidea</taxon>
        <taxon>Culicidae</taxon>
        <taxon>Anophelinae</taxon>
        <taxon>Anopheles</taxon>
    </lineage>
</organism>
<dbReference type="EnsemblMetazoa" id="AATE008306-RA">
    <property type="protein sequence ID" value="AATE008306-PA.1"/>
    <property type="gene ID" value="AATE008306"/>
</dbReference>
<evidence type="ECO:0000313" key="1">
    <source>
        <dbReference type="EnsemblMetazoa" id="AATE008306-PA.1"/>
    </source>
</evidence>
<dbReference type="PROSITE" id="PS51450">
    <property type="entry name" value="LRR"/>
    <property type="match status" value="1"/>
</dbReference>
<dbReference type="SMART" id="SM00368">
    <property type="entry name" value="LRR_RI"/>
    <property type="match status" value="4"/>
</dbReference>
<sequence>MSETDFPHLADAKRTVPQMKVNRIERDLWNAFRVWAPSSQTQRLASEANRALFAELLSFREDKKCRPFESDATKPEVTPRVPERLASVVVEMLVENFNGGPEPGGLSGSQREDFGNMLSTNLHLMKIIDLDIESFWRRVVWCCSADRLAYYEHDLDRNFDWKRFGIELKLAQLVEQQDPQYWEIEGLEDTVKRAAPYVENLSIEQLMPFPFVPPLEGRLDPEKLTTLVEGFTNLPLATLRLSYCQLSAGCGAILGRFLSRFGPSLKHLDISNNRLDALELDQLCPGLTVYQGTVDKLDLSYNPIGASGVLILGGAIKGGPQLSELNFTGCLMGVEGSFRVSFAKLVAVLRRVAFSFIFFLQVIQLMSFHTPLKRVWLNCVPISPEGQRKLVQVLLENERIDEVQIRECGLSKQLQAKIKRILSSNAKRRMKSKHLRIAKSLEDEANDGKHFRSLGSLYELNRKAFPIFSTDRVKAP</sequence>
<dbReference type="Gene3D" id="3.80.10.10">
    <property type="entry name" value="Ribonuclease Inhibitor"/>
    <property type="match status" value="1"/>
</dbReference>
<protein>
    <submittedName>
        <fullName evidence="1">Uncharacterized protein</fullName>
    </submittedName>
</protein>
<dbReference type="VEuPathDB" id="VectorBase:AATE008306"/>
<dbReference type="PANTHER" id="PTHR24110:SF3">
    <property type="entry name" value="CENTROSOMAL PROTEIN OF 78 KDA"/>
    <property type="match status" value="1"/>
</dbReference>
<dbReference type="GO" id="GO:0005813">
    <property type="term" value="C:centrosome"/>
    <property type="evidence" value="ECO:0007669"/>
    <property type="project" value="TreeGrafter"/>
</dbReference>
<name>A0A182IZ69_ANOAO</name>
<dbReference type="InterPro" id="IPR032675">
    <property type="entry name" value="LRR_dom_sf"/>
</dbReference>
<dbReference type="PANTHER" id="PTHR24110">
    <property type="entry name" value="CENTROSOMAL PROTEIN OF 78 KDA"/>
    <property type="match status" value="1"/>
</dbReference>
<dbReference type="InterPro" id="IPR001611">
    <property type="entry name" value="Leu-rich_rpt"/>
</dbReference>
<proteinExistence type="predicted"/>
<dbReference type="STRING" id="41427.A0A182IZ69"/>
<dbReference type="GO" id="GO:0036064">
    <property type="term" value="C:ciliary basal body"/>
    <property type="evidence" value="ECO:0007669"/>
    <property type="project" value="TreeGrafter"/>
</dbReference>